<evidence type="ECO:0000259" key="3">
    <source>
        <dbReference type="SMART" id="SM00043"/>
    </source>
</evidence>
<evidence type="ECO:0000256" key="1">
    <source>
        <dbReference type="ARBA" id="ARBA00009403"/>
    </source>
</evidence>
<dbReference type="CDD" id="cd00042">
    <property type="entry name" value="CY"/>
    <property type="match status" value="1"/>
</dbReference>
<dbReference type="InterPro" id="IPR046350">
    <property type="entry name" value="Cystatin_sf"/>
</dbReference>
<dbReference type="SUPFAM" id="SSF54403">
    <property type="entry name" value="Cystatin/monellin"/>
    <property type="match status" value="1"/>
</dbReference>
<dbReference type="Pfam" id="PF00031">
    <property type="entry name" value="Cystatin"/>
    <property type="match status" value="1"/>
</dbReference>
<dbReference type="PANTHER" id="PTHR46186">
    <property type="entry name" value="CYSTATIN"/>
    <property type="match status" value="1"/>
</dbReference>
<organism evidence="4">
    <name type="scientific">Pampus argenteus</name>
    <name type="common">Silver pomfret</name>
    <name type="synonym">Stromateus argenteus</name>
    <dbReference type="NCBI Taxonomy" id="206143"/>
    <lineage>
        <taxon>Eukaryota</taxon>
        <taxon>Metazoa</taxon>
        <taxon>Chordata</taxon>
        <taxon>Craniata</taxon>
        <taxon>Vertebrata</taxon>
        <taxon>Euteleostomi</taxon>
        <taxon>Actinopterygii</taxon>
        <taxon>Neopterygii</taxon>
        <taxon>Teleostei</taxon>
        <taxon>Neoteleostei</taxon>
        <taxon>Acanthomorphata</taxon>
        <taxon>Pelagiaria</taxon>
        <taxon>Scombriformes</taxon>
        <taxon>Stromateidae</taxon>
        <taxon>Pampus</taxon>
    </lineage>
</organism>
<feature type="chain" id="PRO_5043335984" evidence="2">
    <location>
        <begin position="20"/>
        <end position="141"/>
    </location>
</feature>
<keyword evidence="2" id="KW-0732">Signal</keyword>
<sequence length="141" mass="16021">MSPLLSVILCLSAFQLCMGDQPVDEVITAKKVNLLGGWSEHNPEASEIQEATQYAVKMFNMQSKSKKMFKLIHIDFAQTQVTSMLNFKIDAVLGKTKCLKSEDHDLKSCDVEKKQLKCHFQVTFNPRNNKHELWGSKCSKL</sequence>
<proteinExistence type="evidence at transcript level"/>
<feature type="domain" description="Cystatin" evidence="3">
    <location>
        <begin position="33"/>
        <end position="139"/>
    </location>
</feature>
<reference evidence="4" key="1">
    <citation type="submission" date="2024-06" db="EMBL/GenBank/DDBJ databases">
        <title>Identification, molecular profiling and immune functions of cystatin M in silver pomfret (Pampus argenteus).</title>
        <authorList>
            <person name="Xue D.Y."/>
        </authorList>
    </citation>
    <scope>NUCLEOTIDE SEQUENCE</scope>
</reference>
<protein>
    <submittedName>
        <fullName evidence="4">Cystatin M</fullName>
    </submittedName>
</protein>
<comment type="similarity">
    <text evidence="1">Belongs to the cystatin family.</text>
</comment>
<dbReference type="EMBL" id="PP886077">
    <property type="protein sequence ID" value="XBS44658.1"/>
    <property type="molecule type" value="mRNA"/>
</dbReference>
<feature type="signal peptide" evidence="2">
    <location>
        <begin position="1"/>
        <end position="19"/>
    </location>
</feature>
<dbReference type="Gene3D" id="3.10.450.10">
    <property type="match status" value="1"/>
</dbReference>
<dbReference type="GO" id="GO:0005615">
    <property type="term" value="C:extracellular space"/>
    <property type="evidence" value="ECO:0007669"/>
    <property type="project" value="TreeGrafter"/>
</dbReference>
<evidence type="ECO:0000313" key="4">
    <source>
        <dbReference type="EMBL" id="XBS44658.1"/>
    </source>
</evidence>
<dbReference type="GO" id="GO:0004869">
    <property type="term" value="F:cysteine-type endopeptidase inhibitor activity"/>
    <property type="evidence" value="ECO:0007669"/>
    <property type="project" value="InterPro"/>
</dbReference>
<dbReference type="PANTHER" id="PTHR46186:SF13">
    <property type="entry name" value="SI:BUSM1-57F23.1"/>
    <property type="match status" value="1"/>
</dbReference>
<name>A0AAU7PFD5_PAMAR</name>
<dbReference type="AlphaFoldDB" id="A0AAU7PFD5"/>
<dbReference type="GO" id="GO:0031982">
    <property type="term" value="C:vesicle"/>
    <property type="evidence" value="ECO:0007669"/>
    <property type="project" value="TreeGrafter"/>
</dbReference>
<accession>A0AAU7PFD5</accession>
<dbReference type="InterPro" id="IPR000010">
    <property type="entry name" value="Cystatin_dom"/>
</dbReference>
<evidence type="ECO:0000256" key="2">
    <source>
        <dbReference type="SAM" id="SignalP"/>
    </source>
</evidence>
<dbReference type="GO" id="GO:0005737">
    <property type="term" value="C:cytoplasm"/>
    <property type="evidence" value="ECO:0007669"/>
    <property type="project" value="TreeGrafter"/>
</dbReference>
<dbReference type="SMART" id="SM00043">
    <property type="entry name" value="CY"/>
    <property type="match status" value="1"/>
</dbReference>